<reference evidence="11 12" key="1">
    <citation type="submission" date="2020-07" db="EMBL/GenBank/DDBJ databases">
        <title>Sequencing the genomes of 1000 actinobacteria strains.</title>
        <authorList>
            <person name="Klenk H.-P."/>
        </authorList>
    </citation>
    <scope>NUCLEOTIDE SEQUENCE [LARGE SCALE GENOMIC DNA]</scope>
    <source>
        <strain evidence="11 12">DSM 19663</strain>
    </source>
</reference>
<dbReference type="InterPro" id="IPR029044">
    <property type="entry name" value="Nucleotide-diphossugar_trans"/>
</dbReference>
<dbReference type="GO" id="GO:0005886">
    <property type="term" value="C:plasma membrane"/>
    <property type="evidence" value="ECO:0007669"/>
    <property type="project" value="TreeGrafter"/>
</dbReference>
<evidence type="ECO:0000256" key="1">
    <source>
        <dbReference type="ARBA" id="ARBA00006739"/>
    </source>
</evidence>
<keyword evidence="7 9" id="KW-1133">Transmembrane helix</keyword>
<dbReference type="PANTHER" id="PTHR48090">
    <property type="entry name" value="UNDECAPRENYL-PHOSPHATE 4-DEOXY-4-FORMAMIDO-L-ARABINOSE TRANSFERASE-RELATED"/>
    <property type="match status" value="1"/>
</dbReference>
<protein>
    <recommendedName>
        <fullName evidence="10">Glycosyltransferase 2-like domain-containing protein</fullName>
    </recommendedName>
</protein>
<keyword evidence="3" id="KW-0328">Glycosyltransferase</keyword>
<feature type="domain" description="Glycosyltransferase 2-like" evidence="10">
    <location>
        <begin position="35"/>
        <end position="179"/>
    </location>
</feature>
<evidence type="ECO:0000256" key="4">
    <source>
        <dbReference type="ARBA" id="ARBA00022679"/>
    </source>
</evidence>
<evidence type="ECO:0000313" key="12">
    <source>
        <dbReference type="Proteomes" id="UP000585905"/>
    </source>
</evidence>
<dbReference type="InterPro" id="IPR001173">
    <property type="entry name" value="Glyco_trans_2-like"/>
</dbReference>
<dbReference type="Proteomes" id="UP000585905">
    <property type="component" value="Unassembled WGS sequence"/>
</dbReference>
<dbReference type="AlphaFoldDB" id="A0A839E9G8"/>
<proteinExistence type="inferred from homology"/>
<dbReference type="EMBL" id="JACGWX010000004">
    <property type="protein sequence ID" value="MBA8848137.1"/>
    <property type="molecule type" value="Genomic_DNA"/>
</dbReference>
<evidence type="ECO:0000256" key="9">
    <source>
        <dbReference type="SAM" id="Phobius"/>
    </source>
</evidence>
<dbReference type="SUPFAM" id="SSF53448">
    <property type="entry name" value="Nucleotide-diphospho-sugar transferases"/>
    <property type="match status" value="1"/>
</dbReference>
<name>A0A839E9G8_9MICO</name>
<evidence type="ECO:0000256" key="3">
    <source>
        <dbReference type="ARBA" id="ARBA00022676"/>
    </source>
</evidence>
<feature type="transmembrane region" description="Helical" evidence="9">
    <location>
        <begin position="273"/>
        <end position="294"/>
    </location>
</feature>
<organism evidence="11 12">
    <name type="scientific">Microcella alkalica</name>
    <dbReference type="NCBI Taxonomy" id="355930"/>
    <lineage>
        <taxon>Bacteria</taxon>
        <taxon>Bacillati</taxon>
        <taxon>Actinomycetota</taxon>
        <taxon>Actinomycetes</taxon>
        <taxon>Micrococcales</taxon>
        <taxon>Microbacteriaceae</taxon>
        <taxon>Microcella</taxon>
    </lineage>
</organism>
<keyword evidence="12" id="KW-1185">Reference proteome</keyword>
<keyword evidence="8 9" id="KW-0472">Membrane</keyword>
<keyword evidence="4" id="KW-0808">Transferase</keyword>
<keyword evidence="5 9" id="KW-0812">Transmembrane</keyword>
<comment type="caution">
    <text evidence="11">The sequence shown here is derived from an EMBL/GenBank/DDBJ whole genome shotgun (WGS) entry which is preliminary data.</text>
</comment>
<dbReference type="InterPro" id="IPR050256">
    <property type="entry name" value="Glycosyltransferase_2"/>
</dbReference>
<sequence length="334" mass="36926">MESSSPATLAPGELQDVFVSVVIVADGQFDIGHEIEAIVHRALVSFAYFELVIVDNNMSAAQRARARDWLETTTNTRIVRVARRSSLDVAVFAGLEAAIGDYVVTMSPGSDPLESLEEIVAELRRGTVDVVQGRSSQPLGDAFLERLGRSAFYSYNRRVLGIELSDRDTRLIGLTRRALNAVSSDGRRHRYLRHLIQHSGLTVGLYTYAPSGPRRSERKLGDGIRDAVEMVSSYSTTPLRFVSMLALTAAILNLLYVLYILIVAVVLGTAVEGWATTSLQLSFMFVMIGIVLAVQSEYMARILKESRREPDYLLIEEIESPRSTGEQARRNVAS</sequence>
<evidence type="ECO:0000256" key="7">
    <source>
        <dbReference type="ARBA" id="ARBA00022989"/>
    </source>
</evidence>
<dbReference type="PANTHER" id="PTHR48090:SF3">
    <property type="entry name" value="UNDECAPRENYL-PHOSPHATE 4-DEOXY-4-FORMAMIDO-L-ARABINOSE TRANSFERASE"/>
    <property type="match status" value="1"/>
</dbReference>
<feature type="transmembrane region" description="Helical" evidence="9">
    <location>
        <begin position="241"/>
        <end position="267"/>
    </location>
</feature>
<evidence type="ECO:0000259" key="10">
    <source>
        <dbReference type="Pfam" id="PF00535"/>
    </source>
</evidence>
<dbReference type="GO" id="GO:0009103">
    <property type="term" value="P:lipopolysaccharide biosynthetic process"/>
    <property type="evidence" value="ECO:0007669"/>
    <property type="project" value="UniProtKB-KW"/>
</dbReference>
<dbReference type="GO" id="GO:0016757">
    <property type="term" value="F:glycosyltransferase activity"/>
    <property type="evidence" value="ECO:0007669"/>
    <property type="project" value="UniProtKB-KW"/>
</dbReference>
<keyword evidence="6" id="KW-0448">Lipopolysaccharide biosynthesis</keyword>
<dbReference type="RefSeq" id="WP_182490949.1">
    <property type="nucleotide sequence ID" value="NZ_BAAAOV010000016.1"/>
</dbReference>
<evidence type="ECO:0000256" key="2">
    <source>
        <dbReference type="ARBA" id="ARBA00022475"/>
    </source>
</evidence>
<evidence type="ECO:0000313" key="11">
    <source>
        <dbReference type="EMBL" id="MBA8848137.1"/>
    </source>
</evidence>
<dbReference type="Pfam" id="PF00535">
    <property type="entry name" value="Glycos_transf_2"/>
    <property type="match status" value="1"/>
</dbReference>
<keyword evidence="2" id="KW-1003">Cell membrane</keyword>
<dbReference type="Gene3D" id="3.90.550.10">
    <property type="entry name" value="Spore Coat Polysaccharide Biosynthesis Protein SpsA, Chain A"/>
    <property type="match status" value="1"/>
</dbReference>
<gene>
    <name evidence="11" type="ORF">FHX53_001736</name>
</gene>
<evidence type="ECO:0000256" key="8">
    <source>
        <dbReference type="ARBA" id="ARBA00023136"/>
    </source>
</evidence>
<comment type="similarity">
    <text evidence="1">Belongs to the glycosyltransferase 2 family.</text>
</comment>
<evidence type="ECO:0000256" key="5">
    <source>
        <dbReference type="ARBA" id="ARBA00022692"/>
    </source>
</evidence>
<evidence type="ECO:0000256" key="6">
    <source>
        <dbReference type="ARBA" id="ARBA00022985"/>
    </source>
</evidence>
<accession>A0A839E9G8</accession>